<dbReference type="Pfam" id="PF13279">
    <property type="entry name" value="4HBT_2"/>
    <property type="match status" value="1"/>
</dbReference>
<comment type="caution">
    <text evidence="2">The sequence shown here is derived from an EMBL/GenBank/DDBJ whole genome shotgun (WGS) entry which is preliminary data.</text>
</comment>
<dbReference type="PANTHER" id="PTHR12475:SF4">
    <property type="entry name" value="PROTEIN THEM6"/>
    <property type="match status" value="1"/>
</dbReference>
<dbReference type="EMBL" id="CAJVPI010000008">
    <property type="protein sequence ID" value="CAG8453747.1"/>
    <property type="molecule type" value="Genomic_DNA"/>
</dbReference>
<dbReference type="SUPFAM" id="SSF54637">
    <property type="entry name" value="Thioesterase/thiol ester dehydrase-isomerase"/>
    <property type="match status" value="1"/>
</dbReference>
<comment type="similarity">
    <text evidence="1">Belongs to the lcsJ thioesterase family.</text>
</comment>
<organism evidence="2 3">
    <name type="scientific">Paraglomus brasilianum</name>
    <dbReference type="NCBI Taxonomy" id="144538"/>
    <lineage>
        <taxon>Eukaryota</taxon>
        <taxon>Fungi</taxon>
        <taxon>Fungi incertae sedis</taxon>
        <taxon>Mucoromycota</taxon>
        <taxon>Glomeromycotina</taxon>
        <taxon>Glomeromycetes</taxon>
        <taxon>Paraglomerales</taxon>
        <taxon>Paraglomeraceae</taxon>
        <taxon>Paraglomus</taxon>
    </lineage>
</organism>
<name>A0A9N8VK51_9GLOM</name>
<dbReference type="InterPro" id="IPR029069">
    <property type="entry name" value="HotDog_dom_sf"/>
</dbReference>
<gene>
    <name evidence="2" type="ORF">PBRASI_LOCUS186</name>
</gene>
<evidence type="ECO:0000256" key="1">
    <source>
        <dbReference type="ARBA" id="ARBA00038476"/>
    </source>
</evidence>
<dbReference type="AlphaFoldDB" id="A0A9N8VK51"/>
<reference evidence="2" key="1">
    <citation type="submission" date="2021-06" db="EMBL/GenBank/DDBJ databases">
        <authorList>
            <person name="Kallberg Y."/>
            <person name="Tangrot J."/>
            <person name="Rosling A."/>
        </authorList>
    </citation>
    <scope>NUCLEOTIDE SEQUENCE</scope>
    <source>
        <strain evidence="2">BR232B</strain>
    </source>
</reference>
<proteinExistence type="inferred from homology"/>
<evidence type="ECO:0000313" key="3">
    <source>
        <dbReference type="Proteomes" id="UP000789739"/>
    </source>
</evidence>
<dbReference type="Proteomes" id="UP000789739">
    <property type="component" value="Unassembled WGS sequence"/>
</dbReference>
<protein>
    <submittedName>
        <fullName evidence="2">1018_t:CDS:1</fullName>
    </submittedName>
</protein>
<keyword evidence="3" id="KW-1185">Reference proteome</keyword>
<sequence length="272" mass="32255">MVLMAVSEYAFSTLKFIAVAVVLFNYKSWPLVYHIRSFFAYRKGLKRLREKQKNLIYTSVQSHRLWPDDVGDFITNLLGRFLFRDLTVISHNLDGYKFSHEQQVRESRDHLFVLTTQIQRVPLPFSSYNKLLDYARYAHVVGQWGTPLIKKELFLHNAGVQTFFKKEIPPFAEFLVETRLLNWDEKWVFLVHRFVLKRTKVTSCICTSKLVFKQPNGKTVRPEKVFELCGYVCNSEQERQARDMLRDKGRKYAESILQMDGLFEESEFWNED</sequence>
<dbReference type="OrthoDB" id="265761at2759"/>
<dbReference type="PANTHER" id="PTHR12475">
    <property type="match status" value="1"/>
</dbReference>
<accession>A0A9N8VK51</accession>
<dbReference type="InterPro" id="IPR051490">
    <property type="entry name" value="THEM6_lcsJ_thioesterase"/>
</dbReference>
<evidence type="ECO:0000313" key="2">
    <source>
        <dbReference type="EMBL" id="CAG8453747.1"/>
    </source>
</evidence>